<name>A0A1R3GB50_9ROSI</name>
<protein>
    <submittedName>
        <fullName evidence="2">Rho guanine nucleotide exchange factor</fullName>
    </submittedName>
</protein>
<accession>A0A1R3GB50</accession>
<comment type="caution">
    <text evidence="2">The sequence shown here is derived from an EMBL/GenBank/DDBJ whole genome shotgun (WGS) entry which is preliminary data.</text>
</comment>
<evidence type="ECO:0000313" key="2">
    <source>
        <dbReference type="EMBL" id="OMO55315.1"/>
    </source>
</evidence>
<feature type="signal peptide" evidence="1">
    <location>
        <begin position="1"/>
        <end position="28"/>
    </location>
</feature>
<sequence>MERAATLKMAFLAALLLIGSWSPSGIEAQTQCNNRTCNTASDCTVTGCCNACTCGGAPNGRCDCICLAAGTKQRKLFNFNAQSLEN</sequence>
<evidence type="ECO:0000313" key="3">
    <source>
        <dbReference type="Proteomes" id="UP000187203"/>
    </source>
</evidence>
<dbReference type="Proteomes" id="UP000187203">
    <property type="component" value="Unassembled WGS sequence"/>
</dbReference>
<organism evidence="2 3">
    <name type="scientific">Corchorus olitorius</name>
    <dbReference type="NCBI Taxonomy" id="93759"/>
    <lineage>
        <taxon>Eukaryota</taxon>
        <taxon>Viridiplantae</taxon>
        <taxon>Streptophyta</taxon>
        <taxon>Embryophyta</taxon>
        <taxon>Tracheophyta</taxon>
        <taxon>Spermatophyta</taxon>
        <taxon>Magnoliopsida</taxon>
        <taxon>eudicotyledons</taxon>
        <taxon>Gunneridae</taxon>
        <taxon>Pentapetalae</taxon>
        <taxon>rosids</taxon>
        <taxon>malvids</taxon>
        <taxon>Malvales</taxon>
        <taxon>Malvaceae</taxon>
        <taxon>Grewioideae</taxon>
        <taxon>Apeibeae</taxon>
        <taxon>Corchorus</taxon>
    </lineage>
</organism>
<reference evidence="3" key="1">
    <citation type="submission" date="2013-09" db="EMBL/GenBank/DDBJ databases">
        <title>Corchorus olitorius genome sequencing.</title>
        <authorList>
            <person name="Alam M."/>
            <person name="Haque M.S."/>
            <person name="Islam M.S."/>
            <person name="Emdad E.M."/>
            <person name="Islam M.M."/>
            <person name="Ahmed B."/>
            <person name="Halim A."/>
            <person name="Hossen Q.M.M."/>
            <person name="Hossain M.Z."/>
            <person name="Ahmed R."/>
            <person name="Khan M.M."/>
            <person name="Islam R."/>
            <person name="Rashid M.M."/>
            <person name="Khan S.A."/>
            <person name="Rahman M.S."/>
            <person name="Alam M."/>
            <person name="Yahiya A.S."/>
            <person name="Khan M.S."/>
            <person name="Azam M.S."/>
            <person name="Haque T."/>
            <person name="Lashkar M.Z.H."/>
            <person name="Akhand A.I."/>
            <person name="Morshed G."/>
            <person name="Roy S."/>
            <person name="Uddin K.S."/>
            <person name="Rabeya T."/>
            <person name="Hossain A.S."/>
            <person name="Chowdhury A."/>
            <person name="Snigdha A.R."/>
            <person name="Mortoza M.S."/>
            <person name="Matin S.A."/>
            <person name="Hoque S.M.E."/>
            <person name="Islam M.K."/>
            <person name="Roy D.K."/>
            <person name="Haider R."/>
            <person name="Moosa M.M."/>
            <person name="Elias S.M."/>
            <person name="Hasan A.M."/>
            <person name="Jahan S."/>
            <person name="Shafiuddin M."/>
            <person name="Mahmood N."/>
            <person name="Shommy N.S."/>
        </authorList>
    </citation>
    <scope>NUCLEOTIDE SEQUENCE [LARGE SCALE GENOMIC DNA]</scope>
    <source>
        <strain evidence="3">cv. O-4</strain>
    </source>
</reference>
<proteinExistence type="predicted"/>
<dbReference type="AlphaFoldDB" id="A0A1R3GB50"/>
<keyword evidence="3" id="KW-1185">Reference proteome</keyword>
<keyword evidence="1" id="KW-0732">Signal</keyword>
<feature type="chain" id="PRO_5013226738" evidence="1">
    <location>
        <begin position="29"/>
        <end position="86"/>
    </location>
</feature>
<dbReference type="EMBL" id="AWUE01022986">
    <property type="protein sequence ID" value="OMO55315.1"/>
    <property type="molecule type" value="Genomic_DNA"/>
</dbReference>
<gene>
    <name evidence="2" type="ORF">COLO4_36054</name>
</gene>
<evidence type="ECO:0000256" key="1">
    <source>
        <dbReference type="SAM" id="SignalP"/>
    </source>
</evidence>